<dbReference type="PANTHER" id="PTHR30629">
    <property type="entry name" value="PROPHAGE INTEGRASE"/>
    <property type="match status" value="1"/>
</dbReference>
<dbReference type="PANTHER" id="PTHR30629:SF2">
    <property type="entry name" value="PROPHAGE INTEGRASE INTS-RELATED"/>
    <property type="match status" value="1"/>
</dbReference>
<accession>U2R3H0</accession>
<evidence type="ECO:0000256" key="1">
    <source>
        <dbReference type="ARBA" id="ARBA00008857"/>
    </source>
</evidence>
<dbReference type="InterPro" id="IPR013762">
    <property type="entry name" value="Integrase-like_cat_sf"/>
</dbReference>
<feature type="domain" description="Tyr recombinase" evidence="5">
    <location>
        <begin position="164"/>
        <end position="358"/>
    </location>
</feature>
<dbReference type="HOGENOM" id="CLU_027562_17_6_9"/>
<dbReference type="SUPFAM" id="SSF56349">
    <property type="entry name" value="DNA breaking-rejoining enzymes"/>
    <property type="match status" value="1"/>
</dbReference>
<reference evidence="6 7" key="1">
    <citation type="submission" date="2013-06" db="EMBL/GenBank/DDBJ databases">
        <authorList>
            <person name="Weinstock G."/>
            <person name="Sodergren E."/>
            <person name="Lobos E.A."/>
            <person name="Fulton L."/>
            <person name="Fulton R."/>
            <person name="Courtney L."/>
            <person name="Fronick C."/>
            <person name="O'Laughlin M."/>
            <person name="Godfrey J."/>
            <person name="Wilson R.M."/>
            <person name="Miner T."/>
            <person name="Farmer C."/>
            <person name="Delehaunty K."/>
            <person name="Cordes M."/>
            <person name="Minx P."/>
            <person name="Tomlinson C."/>
            <person name="Chen J."/>
            <person name="Wollam A."/>
            <person name="Pepin K.H."/>
            <person name="Bhonagiri V."/>
            <person name="Zhang X."/>
            <person name="Warren W."/>
            <person name="Mitreva M."/>
            <person name="Mardis E.R."/>
            <person name="Wilson R.K."/>
        </authorList>
    </citation>
    <scope>NUCLEOTIDE SEQUENCE [LARGE SCALE GENOMIC DNA]</scope>
    <source>
        <strain evidence="6 7">ATCC 27803</strain>
    </source>
</reference>
<organism evidence="6 7">
    <name type="scientific">Faecalitalea cylindroides ATCC 27803</name>
    <dbReference type="NCBI Taxonomy" id="649755"/>
    <lineage>
        <taxon>Bacteria</taxon>
        <taxon>Bacillati</taxon>
        <taxon>Bacillota</taxon>
        <taxon>Erysipelotrichia</taxon>
        <taxon>Erysipelotrichales</taxon>
        <taxon>Erysipelotrichaceae</taxon>
        <taxon>Faecalitalea</taxon>
    </lineage>
</organism>
<dbReference type="Pfam" id="PF14657">
    <property type="entry name" value="Arm-DNA-bind_4"/>
    <property type="match status" value="1"/>
</dbReference>
<dbReference type="InterPro" id="IPR010998">
    <property type="entry name" value="Integrase_recombinase_N"/>
</dbReference>
<dbReference type="InterPro" id="IPR028259">
    <property type="entry name" value="AP2-like_int_N"/>
</dbReference>
<dbReference type="Gene3D" id="1.10.443.10">
    <property type="entry name" value="Intergrase catalytic core"/>
    <property type="match status" value="1"/>
</dbReference>
<keyword evidence="4" id="KW-0233">DNA recombination</keyword>
<dbReference type="Proteomes" id="UP000016658">
    <property type="component" value="Unassembled WGS sequence"/>
</dbReference>
<evidence type="ECO:0000313" key="7">
    <source>
        <dbReference type="Proteomes" id="UP000016658"/>
    </source>
</evidence>
<comment type="caution">
    <text evidence="6">The sequence shown here is derived from an EMBL/GenBank/DDBJ whole genome shotgun (WGS) entry which is preliminary data.</text>
</comment>
<dbReference type="InterPro" id="IPR002104">
    <property type="entry name" value="Integrase_catalytic"/>
</dbReference>
<keyword evidence="2" id="KW-0229">DNA integration</keyword>
<proteinExistence type="inferred from homology"/>
<dbReference type="GO" id="GO:0003677">
    <property type="term" value="F:DNA binding"/>
    <property type="evidence" value="ECO:0007669"/>
    <property type="project" value="UniProtKB-KW"/>
</dbReference>
<evidence type="ECO:0000256" key="4">
    <source>
        <dbReference type="ARBA" id="ARBA00023172"/>
    </source>
</evidence>
<dbReference type="Gene3D" id="1.10.150.130">
    <property type="match status" value="1"/>
</dbReference>
<dbReference type="GO" id="GO:0006310">
    <property type="term" value="P:DNA recombination"/>
    <property type="evidence" value="ECO:0007669"/>
    <property type="project" value="UniProtKB-KW"/>
</dbReference>
<keyword evidence="3" id="KW-0238">DNA-binding</keyword>
<sequence length="380" mass="44931">MSIRFRKFKHGGSYQVYFNYEDCGLKKRYSKGGFKTKREAQAHETEMKNEILKNGKPKPKEKKTLNEVYKEFMEVAHMEYQYNSIRTFKYSHKHFKDNIGKMYIDEIRYSHLQSFFESRKNYGIEQNKNIRKTLNATFKHARRSEYITTDPLRDIKIKGIEKHQEKHVISEADYHRIKDELKNYNDFKHDSFSIAVSLAYLQGLRLSEICALEKKDIDLDKMTININKKMNYKSLRKKDVSVSHEMKSKNSKAVLPISNELANILKEWYQINPYEKIICYEDGNYMQPEIMTNTIRQVFKKLGIKGRFHDLRHSFISNGEAKGITMMVMKDLARHSSINTTANIYTHIEESRKREAIEIISNEKCVAKVSQEDKKIKTLA</sequence>
<evidence type="ECO:0000259" key="5">
    <source>
        <dbReference type="PROSITE" id="PS51898"/>
    </source>
</evidence>
<dbReference type="AlphaFoldDB" id="U2R3H0"/>
<evidence type="ECO:0000313" key="6">
    <source>
        <dbReference type="EMBL" id="ERK45227.1"/>
    </source>
</evidence>
<dbReference type="GO" id="GO:0015074">
    <property type="term" value="P:DNA integration"/>
    <property type="evidence" value="ECO:0007669"/>
    <property type="project" value="UniProtKB-KW"/>
</dbReference>
<dbReference type="PROSITE" id="PS51898">
    <property type="entry name" value="TYR_RECOMBINASE"/>
    <property type="match status" value="1"/>
</dbReference>
<dbReference type="RefSeq" id="WP_035402892.1">
    <property type="nucleotide sequence ID" value="NZ_KI271030.1"/>
</dbReference>
<dbReference type="OrthoDB" id="9785687at2"/>
<comment type="similarity">
    <text evidence="1">Belongs to the 'phage' integrase family.</text>
</comment>
<dbReference type="Pfam" id="PF00589">
    <property type="entry name" value="Phage_integrase"/>
    <property type="match status" value="1"/>
</dbReference>
<dbReference type="EMBL" id="AWVI01000044">
    <property type="protein sequence ID" value="ERK45227.1"/>
    <property type="molecule type" value="Genomic_DNA"/>
</dbReference>
<evidence type="ECO:0000256" key="3">
    <source>
        <dbReference type="ARBA" id="ARBA00023125"/>
    </source>
</evidence>
<dbReference type="InterPro" id="IPR011010">
    <property type="entry name" value="DNA_brk_join_enz"/>
</dbReference>
<dbReference type="InterPro" id="IPR050808">
    <property type="entry name" value="Phage_Integrase"/>
</dbReference>
<evidence type="ECO:0000256" key="2">
    <source>
        <dbReference type="ARBA" id="ARBA00022908"/>
    </source>
</evidence>
<dbReference type="CDD" id="cd01189">
    <property type="entry name" value="INT_ICEBs1_C_like"/>
    <property type="match status" value="1"/>
</dbReference>
<name>U2R3H0_9FIRM</name>
<protein>
    <submittedName>
        <fullName evidence="6">Site-specific recombinase, phage integrase family</fullName>
    </submittedName>
</protein>
<gene>
    <name evidence="6" type="ORF">HMPREF0367_01079</name>
</gene>